<keyword evidence="4" id="KW-1185">Reference proteome</keyword>
<comment type="caution">
    <text evidence="3">The sequence shown here is derived from an EMBL/GenBank/DDBJ whole genome shotgun (WGS) entry which is preliminary data.</text>
</comment>
<gene>
    <name evidence="3" type="ORF">LXM24_00340</name>
</gene>
<dbReference type="Proteomes" id="UP001139700">
    <property type="component" value="Unassembled WGS sequence"/>
</dbReference>
<sequence length="643" mass="70826">MKKHYLMLLICLSTVTSFAQWVDDPKVNNTIHVPLASDYIKQHQLMEDGLGGAVFVWDTKSDDASQSKSFGQKVDANGVLKFPPAGQYYGLGDIVNAIRDPKTNGTFICRRSSAHPGSSNFYIQLNDAAGNLVWQADIGTVSYAGQPVFHHQVISDGLGGAFIVWRKYINTSFWSEMSDLYIQRVNSAGVVQWQEGSVPICTAEGIQDRMQIATDNNGNAIITWVDLRTPYNRNIYAQKINAAGEIQWQKDGILVCGATGHQINPSLITNSEGGAIIAWEDSRGARTNTYIQSVNGDGSMKWAVNGIRVIDDVSIQTSPRLVSDERNGAILTWQDNRKNQYNVYVQRINGDGQMMWETAGKAVCIAPGYKEPPKIVKDGSGGAILVWGDWRISENTNIFAQLIDGDGHVKWTLNGAEVATNESYQADPQIISDMKGGAIISWIEGRDTDDGLKFLLQASRIKNDGTLPVTLTYFAVNKQDGGNLLTWETSQETNSESFSIERGADGKTFEIVGTVQAIGTSNRNKSYRFLDVNPNPGNNYYRLKQTDLDGKFAYSKMINVRYDGVGDDITVSPSPGTGLFTVHLESINTGTIKVVSSNGKEMYRKEFNNQNEIPIDIQNVQAGSYVLQVVSEGNISSKKILKF</sequence>
<proteinExistence type="predicted"/>
<evidence type="ECO:0000256" key="1">
    <source>
        <dbReference type="SAM" id="SignalP"/>
    </source>
</evidence>
<evidence type="ECO:0000313" key="3">
    <source>
        <dbReference type="EMBL" id="MCF0038512.1"/>
    </source>
</evidence>
<feature type="chain" id="PRO_5040855162" evidence="1">
    <location>
        <begin position="20"/>
        <end position="643"/>
    </location>
</feature>
<organism evidence="3 4">
    <name type="scientific">Dyadobacter fanqingshengii</name>
    <dbReference type="NCBI Taxonomy" id="2906443"/>
    <lineage>
        <taxon>Bacteria</taxon>
        <taxon>Pseudomonadati</taxon>
        <taxon>Bacteroidota</taxon>
        <taxon>Cytophagia</taxon>
        <taxon>Cytophagales</taxon>
        <taxon>Spirosomataceae</taxon>
        <taxon>Dyadobacter</taxon>
    </lineage>
</organism>
<reference evidence="3" key="1">
    <citation type="submission" date="2021-12" db="EMBL/GenBank/DDBJ databases">
        <title>Novel species in genus Dyadobacter.</title>
        <authorList>
            <person name="Ma C."/>
        </authorList>
    </citation>
    <scope>NUCLEOTIDE SEQUENCE</scope>
    <source>
        <strain evidence="3">CY399</strain>
    </source>
</reference>
<name>A0A9X1TEG9_9BACT</name>
<keyword evidence="1" id="KW-0732">Signal</keyword>
<feature type="signal peptide" evidence="1">
    <location>
        <begin position="1"/>
        <end position="19"/>
    </location>
</feature>
<dbReference type="RefSeq" id="WP_234611032.1">
    <property type="nucleotide sequence ID" value="NZ_CP098806.1"/>
</dbReference>
<dbReference type="Pfam" id="PF18962">
    <property type="entry name" value="Por_Secre_tail"/>
    <property type="match status" value="1"/>
</dbReference>
<dbReference type="EMBL" id="JAJTTA010000001">
    <property type="protein sequence ID" value="MCF0038512.1"/>
    <property type="molecule type" value="Genomic_DNA"/>
</dbReference>
<dbReference type="NCBIfam" id="TIGR04183">
    <property type="entry name" value="Por_Secre_tail"/>
    <property type="match status" value="1"/>
</dbReference>
<dbReference type="InterPro" id="IPR026444">
    <property type="entry name" value="Secre_tail"/>
</dbReference>
<accession>A0A9X1TEG9</accession>
<evidence type="ECO:0000259" key="2">
    <source>
        <dbReference type="Pfam" id="PF18962"/>
    </source>
</evidence>
<dbReference type="AlphaFoldDB" id="A0A9X1TEG9"/>
<evidence type="ECO:0000313" key="4">
    <source>
        <dbReference type="Proteomes" id="UP001139700"/>
    </source>
</evidence>
<feature type="domain" description="Secretion system C-terminal sorting" evidence="2">
    <location>
        <begin position="572"/>
        <end position="640"/>
    </location>
</feature>
<protein>
    <submittedName>
        <fullName evidence="3">T9SS type A sorting domain-containing protein</fullName>
    </submittedName>
</protein>